<keyword evidence="2" id="KW-1185">Reference proteome</keyword>
<sequence>NPSTLSLFDATHNSTKKSSNNMQNMQASNLFHSSAGFYFMFFHPTMLKQYNNDYNFFTNSLPQIQQTNNSGPLLTIHEFFENLKKTYDENNFNEVKNKFLQKEIDVLNMLSLKDYDWQNLEIKLD</sequence>
<dbReference type="AlphaFoldDB" id="A0A9N9JCL0"/>
<organism evidence="1 2">
    <name type="scientific">Funneliformis caledonium</name>
    <dbReference type="NCBI Taxonomy" id="1117310"/>
    <lineage>
        <taxon>Eukaryota</taxon>
        <taxon>Fungi</taxon>
        <taxon>Fungi incertae sedis</taxon>
        <taxon>Mucoromycota</taxon>
        <taxon>Glomeromycotina</taxon>
        <taxon>Glomeromycetes</taxon>
        <taxon>Glomerales</taxon>
        <taxon>Glomeraceae</taxon>
        <taxon>Funneliformis</taxon>
    </lineage>
</organism>
<accession>A0A9N9JCL0</accession>
<dbReference type="Proteomes" id="UP000789570">
    <property type="component" value="Unassembled WGS sequence"/>
</dbReference>
<feature type="non-terminal residue" evidence="1">
    <location>
        <position position="1"/>
    </location>
</feature>
<evidence type="ECO:0000313" key="1">
    <source>
        <dbReference type="EMBL" id="CAG8774242.1"/>
    </source>
</evidence>
<dbReference type="EMBL" id="CAJVPQ010029083">
    <property type="protein sequence ID" value="CAG8774242.1"/>
    <property type="molecule type" value="Genomic_DNA"/>
</dbReference>
<name>A0A9N9JCL0_9GLOM</name>
<comment type="caution">
    <text evidence="1">The sequence shown here is derived from an EMBL/GenBank/DDBJ whole genome shotgun (WGS) entry which is preliminary data.</text>
</comment>
<protein>
    <submittedName>
        <fullName evidence="1">6286_t:CDS:1</fullName>
    </submittedName>
</protein>
<evidence type="ECO:0000313" key="2">
    <source>
        <dbReference type="Proteomes" id="UP000789570"/>
    </source>
</evidence>
<gene>
    <name evidence="1" type="ORF">FCALED_LOCUS17720</name>
</gene>
<feature type="non-terminal residue" evidence="1">
    <location>
        <position position="125"/>
    </location>
</feature>
<proteinExistence type="predicted"/>
<dbReference type="OrthoDB" id="2358263at2759"/>
<reference evidence="1" key="1">
    <citation type="submission" date="2021-06" db="EMBL/GenBank/DDBJ databases">
        <authorList>
            <person name="Kallberg Y."/>
            <person name="Tangrot J."/>
            <person name="Rosling A."/>
        </authorList>
    </citation>
    <scope>NUCLEOTIDE SEQUENCE</scope>
    <source>
        <strain evidence="1">UK204</strain>
    </source>
</reference>